<dbReference type="GO" id="GO:0052689">
    <property type="term" value="F:carboxylic ester hydrolase activity"/>
    <property type="evidence" value="ECO:0007669"/>
    <property type="project" value="UniProtKB-ARBA"/>
</dbReference>
<evidence type="ECO:0000313" key="3">
    <source>
        <dbReference type="EMBL" id="PIC05869.1"/>
    </source>
</evidence>
<dbReference type="Proteomes" id="UP000230559">
    <property type="component" value="Unassembled WGS sequence"/>
</dbReference>
<dbReference type="InterPro" id="IPR001375">
    <property type="entry name" value="Peptidase_S9_cat"/>
</dbReference>
<dbReference type="PANTHER" id="PTHR22946">
    <property type="entry name" value="DIENELACTONE HYDROLASE DOMAIN-CONTAINING PROTEIN-RELATED"/>
    <property type="match status" value="1"/>
</dbReference>
<proteinExistence type="predicted"/>
<sequence>MLKHKMGDENMVSIIRESIANIPCLHVVKEDDTHHMRPLVIFIHGFTSAKEHNLHFGYLLAEAGYRVVLPDALYHGERPNPLSDDELHLSFWDIVLTTIRELEEIKNELVERKLADPNRIGVVGTSMGGIVTFGALTQYDWIRVAGSLMGSPCYQTFFDLQLQFAERKGITLPLSKQQLETLRDTLTAYDLSLQPEKLNGRPLFIWHGKQDDVVPFDYTYAFYKQIEPFHEPLTMLIDEHAGHKVTREAFLQTVQWFVKHL</sequence>
<comment type="caution">
    <text evidence="3">The sequence shown here is derived from an EMBL/GenBank/DDBJ whole genome shotgun (WGS) entry which is preliminary data.</text>
</comment>
<accession>A0A2G5RT72</accession>
<keyword evidence="1" id="KW-0378">Hydrolase</keyword>
<dbReference type="Pfam" id="PF00326">
    <property type="entry name" value="Peptidase_S9"/>
    <property type="match status" value="1"/>
</dbReference>
<dbReference type="EMBL" id="PEDM01000002">
    <property type="protein sequence ID" value="PIC05869.1"/>
    <property type="molecule type" value="Genomic_DNA"/>
</dbReference>
<dbReference type="SUPFAM" id="SSF53474">
    <property type="entry name" value="alpha/beta-Hydrolases"/>
    <property type="match status" value="1"/>
</dbReference>
<protein>
    <submittedName>
        <fullName evidence="3">Esterase</fullName>
    </submittedName>
</protein>
<evidence type="ECO:0000313" key="4">
    <source>
        <dbReference type="Proteomes" id="UP000230559"/>
    </source>
</evidence>
<evidence type="ECO:0000256" key="1">
    <source>
        <dbReference type="ARBA" id="ARBA00022801"/>
    </source>
</evidence>
<organism evidence="3 4">
    <name type="scientific">Anoxybacillus flavithermus</name>
    <dbReference type="NCBI Taxonomy" id="33934"/>
    <lineage>
        <taxon>Bacteria</taxon>
        <taxon>Bacillati</taxon>
        <taxon>Bacillota</taxon>
        <taxon>Bacilli</taxon>
        <taxon>Bacillales</taxon>
        <taxon>Anoxybacillaceae</taxon>
        <taxon>Anoxybacillus</taxon>
    </lineage>
</organism>
<evidence type="ECO:0000259" key="2">
    <source>
        <dbReference type="Pfam" id="PF00326"/>
    </source>
</evidence>
<feature type="domain" description="Peptidase S9 prolyl oligopeptidase catalytic" evidence="2">
    <location>
        <begin position="104"/>
        <end position="260"/>
    </location>
</feature>
<dbReference type="InterPro" id="IPR050261">
    <property type="entry name" value="FrsA_esterase"/>
</dbReference>
<dbReference type="AlphaFoldDB" id="A0A2G5RT72"/>
<name>A0A2G5RT72_9BACL</name>
<reference evidence="3 4" key="1">
    <citation type="submission" date="2017-10" db="EMBL/GenBank/DDBJ databases">
        <title>Draft genome sequence of Anoxybacillus flavithermus KU2-6-11 from caldera Uzon (Russia:Kamchtka).</title>
        <authorList>
            <person name="Korzhuk A.V."/>
            <person name="Rozanov A.S."/>
            <person name="Bryanskaya A.V."/>
            <person name="Peltek S.E."/>
        </authorList>
    </citation>
    <scope>NUCLEOTIDE SEQUENCE [LARGE SCALE GENOMIC DNA]</scope>
    <source>
        <strain evidence="3 4">KU2-6_11</strain>
    </source>
</reference>
<dbReference type="GO" id="GO:0008236">
    <property type="term" value="F:serine-type peptidase activity"/>
    <property type="evidence" value="ECO:0007669"/>
    <property type="project" value="InterPro"/>
</dbReference>
<dbReference type="Gene3D" id="3.40.50.1820">
    <property type="entry name" value="alpha/beta hydrolase"/>
    <property type="match status" value="1"/>
</dbReference>
<dbReference type="PANTHER" id="PTHR22946:SF9">
    <property type="entry name" value="POLYKETIDE TRANSFERASE AF380"/>
    <property type="match status" value="1"/>
</dbReference>
<dbReference type="GO" id="GO:0006508">
    <property type="term" value="P:proteolysis"/>
    <property type="evidence" value="ECO:0007669"/>
    <property type="project" value="InterPro"/>
</dbReference>
<dbReference type="InterPro" id="IPR029058">
    <property type="entry name" value="AB_hydrolase_fold"/>
</dbReference>
<gene>
    <name evidence="3" type="ORF">CS060_02350</name>
</gene>